<dbReference type="PANTHER" id="PTHR45690">
    <property type="entry name" value="NACHT, LRR AND PYD DOMAINS-CONTAINING PROTEIN 12"/>
    <property type="match status" value="1"/>
</dbReference>
<dbReference type="Gene3D" id="3.80.10.10">
    <property type="entry name" value="Ribonuclease Inhibitor"/>
    <property type="match status" value="1"/>
</dbReference>
<sequence length="155" mass="16629">MSLACEASAGTPELSNDDCVYYVPVSLFSSLEVNNLTADCTEDLASALSTNRSLKELHLGANNLRDSGVKRLCEALRNPECMIQSLGYVTDSHSLYTGRDLPNSNNPVEQRWTTSCPGPHRTSLPVGHPCCRGLGADTNRQSLVGRVYVGVTAGV</sequence>
<dbReference type="SUPFAM" id="SSF52047">
    <property type="entry name" value="RNI-like"/>
    <property type="match status" value="1"/>
</dbReference>
<evidence type="ECO:0000313" key="4">
    <source>
        <dbReference type="Ensembl" id="ENSCMIP00000020910.1"/>
    </source>
</evidence>
<evidence type="ECO:0000256" key="3">
    <source>
        <dbReference type="ARBA" id="ARBA00022737"/>
    </source>
</evidence>
<dbReference type="SMART" id="SM00368">
    <property type="entry name" value="LRR_RI"/>
    <property type="match status" value="1"/>
</dbReference>
<dbReference type="GO" id="GO:0005737">
    <property type="term" value="C:cytoplasm"/>
    <property type="evidence" value="ECO:0007669"/>
    <property type="project" value="UniProtKB-SubCell"/>
</dbReference>
<evidence type="ECO:0000256" key="2">
    <source>
        <dbReference type="ARBA" id="ARBA00022490"/>
    </source>
</evidence>
<evidence type="ECO:0000256" key="1">
    <source>
        <dbReference type="ARBA" id="ARBA00004496"/>
    </source>
</evidence>
<keyword evidence="2" id="KW-0963">Cytoplasm</keyword>
<dbReference type="Ensembl" id="ENSCMIT00000021293.1">
    <property type="protein sequence ID" value="ENSCMIP00000020910.1"/>
    <property type="gene ID" value="ENSCMIG00000009603.1"/>
</dbReference>
<proteinExistence type="predicted"/>
<comment type="subcellular location">
    <subcellularLocation>
        <location evidence="1">Cytoplasm</location>
    </subcellularLocation>
</comment>
<dbReference type="GeneTree" id="ENSGT00970000196779"/>
<keyword evidence="5" id="KW-1185">Reference proteome</keyword>
<evidence type="ECO:0000313" key="5">
    <source>
        <dbReference type="Proteomes" id="UP000314986"/>
    </source>
</evidence>
<reference evidence="5" key="3">
    <citation type="journal article" date="2014" name="Nature">
        <title>Elephant shark genome provides unique insights into gnathostome evolution.</title>
        <authorList>
            <consortium name="International Elephant Shark Genome Sequencing Consortium"/>
            <person name="Venkatesh B."/>
            <person name="Lee A.P."/>
            <person name="Ravi V."/>
            <person name="Maurya A.K."/>
            <person name="Lian M.M."/>
            <person name="Swann J.B."/>
            <person name="Ohta Y."/>
            <person name="Flajnik M.F."/>
            <person name="Sutoh Y."/>
            <person name="Kasahara M."/>
            <person name="Hoon S."/>
            <person name="Gangu V."/>
            <person name="Roy S.W."/>
            <person name="Irimia M."/>
            <person name="Korzh V."/>
            <person name="Kondrychyn I."/>
            <person name="Lim Z.W."/>
            <person name="Tay B.H."/>
            <person name="Tohari S."/>
            <person name="Kong K.W."/>
            <person name="Ho S."/>
            <person name="Lorente-Galdos B."/>
            <person name="Quilez J."/>
            <person name="Marques-Bonet T."/>
            <person name="Raney B.J."/>
            <person name="Ingham P.W."/>
            <person name="Tay A."/>
            <person name="Hillier L.W."/>
            <person name="Minx P."/>
            <person name="Boehm T."/>
            <person name="Wilson R.K."/>
            <person name="Brenner S."/>
            <person name="Warren W.C."/>
        </authorList>
    </citation>
    <scope>NUCLEOTIDE SEQUENCE [LARGE SCALE GENOMIC DNA]</scope>
</reference>
<dbReference type="AlphaFoldDB" id="A0A4W3I0C9"/>
<dbReference type="PANTHER" id="PTHR45690:SF19">
    <property type="entry name" value="NACHT, LRR AND PYD DOMAINS-CONTAINING PROTEIN 3"/>
    <property type="match status" value="1"/>
</dbReference>
<reference evidence="4" key="5">
    <citation type="submission" date="2025-09" db="UniProtKB">
        <authorList>
            <consortium name="Ensembl"/>
        </authorList>
    </citation>
    <scope>IDENTIFICATION</scope>
</reference>
<dbReference type="InParanoid" id="A0A4W3I0C9"/>
<organism evidence="4 5">
    <name type="scientific">Callorhinchus milii</name>
    <name type="common">Ghost shark</name>
    <dbReference type="NCBI Taxonomy" id="7868"/>
    <lineage>
        <taxon>Eukaryota</taxon>
        <taxon>Metazoa</taxon>
        <taxon>Chordata</taxon>
        <taxon>Craniata</taxon>
        <taxon>Vertebrata</taxon>
        <taxon>Chondrichthyes</taxon>
        <taxon>Holocephali</taxon>
        <taxon>Chimaeriformes</taxon>
        <taxon>Callorhinchidae</taxon>
        <taxon>Callorhinchus</taxon>
    </lineage>
</organism>
<name>A0A4W3I0C9_CALMI</name>
<dbReference type="InterPro" id="IPR050637">
    <property type="entry name" value="NLRP_innate_immun_reg"/>
</dbReference>
<dbReference type="InterPro" id="IPR032675">
    <property type="entry name" value="LRR_dom_sf"/>
</dbReference>
<accession>A0A4W3I0C9</accession>
<reference evidence="4" key="4">
    <citation type="submission" date="2025-08" db="UniProtKB">
        <authorList>
            <consortium name="Ensembl"/>
        </authorList>
    </citation>
    <scope>IDENTIFICATION</scope>
</reference>
<reference evidence="5" key="2">
    <citation type="journal article" date="2007" name="PLoS Biol.">
        <title>Survey sequencing and comparative analysis of the elephant shark (Callorhinchus milii) genome.</title>
        <authorList>
            <person name="Venkatesh B."/>
            <person name="Kirkness E.F."/>
            <person name="Loh Y.H."/>
            <person name="Halpern A.L."/>
            <person name="Lee A.P."/>
            <person name="Johnson J."/>
            <person name="Dandona N."/>
            <person name="Viswanathan L.D."/>
            <person name="Tay A."/>
            <person name="Venter J.C."/>
            <person name="Strausberg R.L."/>
            <person name="Brenner S."/>
        </authorList>
    </citation>
    <scope>NUCLEOTIDE SEQUENCE [LARGE SCALE GENOMIC DNA]</scope>
</reference>
<reference evidence="5" key="1">
    <citation type="journal article" date="2006" name="Science">
        <title>Ancient noncoding elements conserved in the human genome.</title>
        <authorList>
            <person name="Venkatesh B."/>
            <person name="Kirkness E.F."/>
            <person name="Loh Y.H."/>
            <person name="Halpern A.L."/>
            <person name="Lee A.P."/>
            <person name="Johnson J."/>
            <person name="Dandona N."/>
            <person name="Viswanathan L.D."/>
            <person name="Tay A."/>
            <person name="Venter J.C."/>
            <person name="Strausberg R.L."/>
            <person name="Brenner S."/>
        </authorList>
    </citation>
    <scope>NUCLEOTIDE SEQUENCE [LARGE SCALE GENOMIC DNA]</scope>
</reference>
<keyword evidence="3" id="KW-0677">Repeat</keyword>
<dbReference type="Proteomes" id="UP000314986">
    <property type="component" value="Unassembled WGS sequence"/>
</dbReference>
<protein>
    <submittedName>
        <fullName evidence="4">Uncharacterized protein</fullName>
    </submittedName>
</protein>